<evidence type="ECO:0000256" key="1">
    <source>
        <dbReference type="SAM" id="Phobius"/>
    </source>
</evidence>
<proteinExistence type="predicted"/>
<gene>
    <name evidence="2" type="ORF">WJX72_011441</name>
</gene>
<dbReference type="Proteomes" id="UP001489004">
    <property type="component" value="Unassembled WGS sequence"/>
</dbReference>
<dbReference type="Gene3D" id="1.10.510.10">
    <property type="entry name" value="Transferase(Phosphotransferase) domain 1"/>
    <property type="match status" value="1"/>
</dbReference>
<keyword evidence="1" id="KW-1133">Transmembrane helix</keyword>
<keyword evidence="1" id="KW-0812">Transmembrane</keyword>
<dbReference type="InterPro" id="IPR011009">
    <property type="entry name" value="Kinase-like_dom_sf"/>
</dbReference>
<accession>A0AAW1Q3M4</accession>
<protein>
    <recommendedName>
        <fullName evidence="4">Protein kinase domain-containing protein</fullName>
    </recommendedName>
</protein>
<dbReference type="AlphaFoldDB" id="A0AAW1Q3M4"/>
<reference evidence="2 3" key="1">
    <citation type="journal article" date="2024" name="Nat. Commun.">
        <title>Phylogenomics reveals the evolutionary origins of lichenization in chlorophyte algae.</title>
        <authorList>
            <person name="Puginier C."/>
            <person name="Libourel C."/>
            <person name="Otte J."/>
            <person name="Skaloud P."/>
            <person name="Haon M."/>
            <person name="Grisel S."/>
            <person name="Petersen M."/>
            <person name="Berrin J.G."/>
            <person name="Delaux P.M."/>
            <person name="Dal Grande F."/>
            <person name="Keller J."/>
        </authorList>
    </citation>
    <scope>NUCLEOTIDE SEQUENCE [LARGE SCALE GENOMIC DNA]</scope>
    <source>
        <strain evidence="2 3">SAG 2043</strain>
    </source>
</reference>
<keyword evidence="1" id="KW-0472">Membrane</keyword>
<evidence type="ECO:0000313" key="3">
    <source>
        <dbReference type="Proteomes" id="UP001489004"/>
    </source>
</evidence>
<evidence type="ECO:0008006" key="4">
    <source>
        <dbReference type="Google" id="ProtNLM"/>
    </source>
</evidence>
<evidence type="ECO:0000313" key="2">
    <source>
        <dbReference type="EMBL" id="KAK9814784.1"/>
    </source>
</evidence>
<sequence length="348" mass="36820">MSGKRPFALLYALKVPAAGHLVVQEQDGISGTSGAEDVLARPGAGPPTGALATTPAPPCNRWQERPSNMHQFNGGRQPFVPRLIARGTLVGSAVSPAGVSPEALVMGVCGEPLITHLDWTGGLRMAHRHLLLMVACLAAACYALMAGGVFHNDIAPRNITVTMELGIGLRPGLFHLVDLGFAACAGLNNKDFQQAWSMTGDLSRMSPVRDLMFSSLEALLDTSLTASEAVDLLPLAAMQALVYTAVFLAEATLPWARAAAREDLDAAVAGRRAAMGQGRNWPALQDLPSLEAGFGGWVMENAHRTAVPLTEAEQQVQLLFSAVKQELGVELPWPSMPGPPSPLSTIRE</sequence>
<keyword evidence="3" id="KW-1185">Reference proteome</keyword>
<name>A0AAW1Q3M4_9CHLO</name>
<comment type="caution">
    <text evidence="2">The sequence shown here is derived from an EMBL/GenBank/DDBJ whole genome shotgun (WGS) entry which is preliminary data.</text>
</comment>
<feature type="transmembrane region" description="Helical" evidence="1">
    <location>
        <begin position="130"/>
        <end position="150"/>
    </location>
</feature>
<dbReference type="SUPFAM" id="SSF56112">
    <property type="entry name" value="Protein kinase-like (PK-like)"/>
    <property type="match status" value="1"/>
</dbReference>
<organism evidence="2 3">
    <name type="scientific">[Myrmecia] bisecta</name>
    <dbReference type="NCBI Taxonomy" id="41462"/>
    <lineage>
        <taxon>Eukaryota</taxon>
        <taxon>Viridiplantae</taxon>
        <taxon>Chlorophyta</taxon>
        <taxon>core chlorophytes</taxon>
        <taxon>Trebouxiophyceae</taxon>
        <taxon>Trebouxiales</taxon>
        <taxon>Trebouxiaceae</taxon>
        <taxon>Myrmecia</taxon>
    </lineage>
</organism>
<dbReference type="EMBL" id="JALJOR010000007">
    <property type="protein sequence ID" value="KAK9814784.1"/>
    <property type="molecule type" value="Genomic_DNA"/>
</dbReference>